<keyword evidence="3" id="KW-0804">Transcription</keyword>
<keyword evidence="1" id="KW-0805">Transcription regulation</keyword>
<dbReference type="PANTHER" id="PTHR43130">
    <property type="entry name" value="ARAC-FAMILY TRANSCRIPTIONAL REGULATOR"/>
    <property type="match status" value="1"/>
</dbReference>
<dbReference type="AlphaFoldDB" id="A0A1B9DDC9"/>
<dbReference type="PANTHER" id="PTHR43130:SF3">
    <property type="entry name" value="HTH-TYPE TRANSCRIPTIONAL REGULATOR RV1931C"/>
    <property type="match status" value="1"/>
</dbReference>
<dbReference type="GO" id="GO:0043565">
    <property type="term" value="F:sequence-specific DNA binding"/>
    <property type="evidence" value="ECO:0007669"/>
    <property type="project" value="InterPro"/>
</dbReference>
<evidence type="ECO:0000256" key="2">
    <source>
        <dbReference type="ARBA" id="ARBA00023125"/>
    </source>
</evidence>
<evidence type="ECO:0000256" key="3">
    <source>
        <dbReference type="ARBA" id="ARBA00023163"/>
    </source>
</evidence>
<dbReference type="GO" id="GO:0003700">
    <property type="term" value="F:DNA-binding transcription factor activity"/>
    <property type="evidence" value="ECO:0007669"/>
    <property type="project" value="InterPro"/>
</dbReference>
<dbReference type="InterPro" id="IPR002818">
    <property type="entry name" value="DJ-1/PfpI"/>
</dbReference>
<dbReference type="InterPro" id="IPR018060">
    <property type="entry name" value="HTH_AraC"/>
</dbReference>
<dbReference type="Gene3D" id="3.40.50.880">
    <property type="match status" value="1"/>
</dbReference>
<reference evidence="5 6" key="1">
    <citation type="submission" date="2016-06" db="EMBL/GenBank/DDBJ databases">
        <authorList>
            <person name="Kjaerup R.B."/>
            <person name="Dalgaard T.S."/>
            <person name="Juul-Madsen H.R."/>
        </authorList>
    </citation>
    <scope>NUCLEOTIDE SEQUENCE [LARGE SCALE GENOMIC DNA]</scope>
    <source>
        <strain evidence="5 6">E3012</strain>
    </source>
</reference>
<accession>A0A1B9DDC9</accession>
<dbReference type="InterPro" id="IPR018062">
    <property type="entry name" value="HTH_AraC-typ_CS"/>
</dbReference>
<dbReference type="SUPFAM" id="SSF52317">
    <property type="entry name" value="Class I glutamine amidotransferase-like"/>
    <property type="match status" value="1"/>
</dbReference>
<evidence type="ECO:0000313" key="6">
    <source>
        <dbReference type="Proteomes" id="UP000092683"/>
    </source>
</evidence>
<dbReference type="Pfam" id="PF01965">
    <property type="entry name" value="DJ-1_PfpI"/>
    <property type="match status" value="1"/>
</dbReference>
<evidence type="ECO:0000313" key="5">
    <source>
        <dbReference type="EMBL" id="OCB61694.1"/>
    </source>
</evidence>
<keyword evidence="2" id="KW-0238">DNA-binding</keyword>
<comment type="caution">
    <text evidence="5">The sequence shown here is derived from an EMBL/GenBank/DDBJ whole genome shotgun (WGS) entry which is preliminary data.</text>
</comment>
<dbReference type="Proteomes" id="UP000092683">
    <property type="component" value="Unassembled WGS sequence"/>
</dbReference>
<organism evidence="5 6">
    <name type="scientific">Mycobacterium malmoense</name>
    <dbReference type="NCBI Taxonomy" id="1780"/>
    <lineage>
        <taxon>Bacteria</taxon>
        <taxon>Bacillati</taxon>
        <taxon>Actinomycetota</taxon>
        <taxon>Actinomycetes</taxon>
        <taxon>Mycobacteriales</taxon>
        <taxon>Mycobacteriaceae</taxon>
        <taxon>Mycobacterium</taxon>
    </lineage>
</organism>
<dbReference type="Gene3D" id="1.10.10.60">
    <property type="entry name" value="Homeodomain-like"/>
    <property type="match status" value="1"/>
</dbReference>
<dbReference type="PROSITE" id="PS01124">
    <property type="entry name" value="HTH_ARAC_FAMILY_2"/>
    <property type="match status" value="1"/>
</dbReference>
<evidence type="ECO:0000259" key="4">
    <source>
        <dbReference type="PROSITE" id="PS01124"/>
    </source>
</evidence>
<protein>
    <recommendedName>
        <fullName evidence="4">HTH araC/xylS-type domain-containing protein</fullName>
    </recommendedName>
</protein>
<dbReference type="SMART" id="SM00342">
    <property type="entry name" value="HTH_ARAC"/>
    <property type="match status" value="1"/>
</dbReference>
<feature type="domain" description="HTH araC/xylS-type" evidence="4">
    <location>
        <begin position="232"/>
        <end position="330"/>
    </location>
</feature>
<sequence>MTKSQAAQREWQNETMAHDRVPVAVVIFDRAPMFETAVPMSVFGNHLASHAPHFRLQVAAGEDGPLSTTGGLIVEAPFGLEAVREASIVVLPSWRDVAERPPEPALEAIRAAHANGATIVSFCLGGFVLAATGLLDGRRAVMHWYHAPTLAAMYPKVSVDHQALFIDDGDIVTGAGTGAALDACLHLVERKWGNRAVVAIAQRMIMPPRRFGTRAQVIDTAPLNTRSPAALAEVMAFAMAHLAEPFDIDALAARARMSRRTFDRRFREMAGMSPMRWLLQQRVFCAQQLLEGGDEPVEDIALRAGFPNGLSLRRHFRRYTGMSPLAYRQQRRSRATLSRCRPESS</sequence>
<dbReference type="EMBL" id="MBEE01000027">
    <property type="protein sequence ID" value="OCB61694.1"/>
    <property type="molecule type" value="Genomic_DNA"/>
</dbReference>
<proteinExistence type="predicted"/>
<dbReference type="InterPro" id="IPR029062">
    <property type="entry name" value="Class_I_gatase-like"/>
</dbReference>
<gene>
    <name evidence="5" type="ORF">A5677_12745</name>
</gene>
<dbReference type="InterPro" id="IPR052158">
    <property type="entry name" value="INH-QAR"/>
</dbReference>
<evidence type="ECO:0000256" key="1">
    <source>
        <dbReference type="ARBA" id="ARBA00023015"/>
    </source>
</evidence>
<name>A0A1B9DDC9_MYCMA</name>
<dbReference type="Pfam" id="PF12833">
    <property type="entry name" value="HTH_18"/>
    <property type="match status" value="1"/>
</dbReference>
<dbReference type="SUPFAM" id="SSF46689">
    <property type="entry name" value="Homeodomain-like"/>
    <property type="match status" value="2"/>
</dbReference>
<dbReference type="CDD" id="cd03137">
    <property type="entry name" value="GATase1_AraC_1"/>
    <property type="match status" value="1"/>
</dbReference>
<dbReference type="PROSITE" id="PS00041">
    <property type="entry name" value="HTH_ARAC_FAMILY_1"/>
    <property type="match status" value="1"/>
</dbReference>
<dbReference type="InterPro" id="IPR009057">
    <property type="entry name" value="Homeodomain-like_sf"/>
</dbReference>